<evidence type="ECO:0000313" key="2">
    <source>
        <dbReference type="EMBL" id="CEM21119.1"/>
    </source>
</evidence>
<gene>
    <name evidence="2" type="ORF">Vbra_2590</name>
</gene>
<organism evidence="2 3">
    <name type="scientific">Vitrella brassicaformis (strain CCMP3155)</name>
    <dbReference type="NCBI Taxonomy" id="1169540"/>
    <lineage>
        <taxon>Eukaryota</taxon>
        <taxon>Sar</taxon>
        <taxon>Alveolata</taxon>
        <taxon>Colpodellida</taxon>
        <taxon>Vitrellaceae</taxon>
        <taxon>Vitrella</taxon>
    </lineage>
</organism>
<reference evidence="2 3" key="1">
    <citation type="submission" date="2014-11" db="EMBL/GenBank/DDBJ databases">
        <authorList>
            <person name="Zhu J."/>
            <person name="Qi W."/>
            <person name="Song R."/>
        </authorList>
    </citation>
    <scope>NUCLEOTIDE SEQUENCE [LARGE SCALE GENOMIC DNA]</scope>
</reference>
<feature type="compositionally biased region" description="Pro residues" evidence="1">
    <location>
        <begin position="17"/>
        <end position="30"/>
    </location>
</feature>
<feature type="compositionally biased region" description="Low complexity" evidence="1">
    <location>
        <begin position="109"/>
        <end position="118"/>
    </location>
</feature>
<keyword evidence="3" id="KW-1185">Reference proteome</keyword>
<dbReference type="EMBL" id="CDMY01000535">
    <property type="protein sequence ID" value="CEM21119.1"/>
    <property type="molecule type" value="Genomic_DNA"/>
</dbReference>
<dbReference type="AlphaFoldDB" id="A0A0G4G0Q2"/>
<proteinExistence type="predicted"/>
<dbReference type="VEuPathDB" id="CryptoDB:Vbra_2590"/>
<evidence type="ECO:0000256" key="1">
    <source>
        <dbReference type="SAM" id="MobiDB-lite"/>
    </source>
</evidence>
<feature type="region of interest" description="Disordered" evidence="1">
    <location>
        <begin position="216"/>
        <end position="255"/>
    </location>
</feature>
<feature type="compositionally biased region" description="Pro residues" evidence="1">
    <location>
        <begin position="43"/>
        <end position="54"/>
    </location>
</feature>
<dbReference type="InParanoid" id="A0A0G4G0Q2"/>
<feature type="compositionally biased region" description="Pro residues" evidence="1">
    <location>
        <begin position="99"/>
        <end position="108"/>
    </location>
</feature>
<protein>
    <submittedName>
        <fullName evidence="2">Uncharacterized protein</fullName>
    </submittedName>
</protein>
<accession>A0A0G4G0Q2</accession>
<feature type="compositionally biased region" description="Low complexity" evidence="1">
    <location>
        <begin position="55"/>
        <end position="75"/>
    </location>
</feature>
<feature type="compositionally biased region" description="Basic and acidic residues" evidence="1">
    <location>
        <begin position="227"/>
        <end position="252"/>
    </location>
</feature>
<feature type="compositionally biased region" description="Basic residues" evidence="1">
    <location>
        <begin position="1"/>
        <end position="11"/>
    </location>
</feature>
<feature type="region of interest" description="Disordered" evidence="1">
    <location>
        <begin position="1"/>
        <end position="139"/>
    </location>
</feature>
<name>A0A0G4G0Q2_VITBC</name>
<sequence length="341" mass="36937">MAPKQRLKRYPKHPEAPALPAPPSVAPPPAAKAKAKAAARNPPALPPPPPPAALPQPAAKAKAKATAKAAAAKPKPVARQRSSPRLRERREEVLLDSPPKSPGSPPAAAPAAAEVPMANRGANSSSQGQEGGVENKPLEALSSRQLALALEQSESKELRGLATIVEKHELSGKVLSELMDRHSREDLRTLLDISMGKGFELELFVEHARDQGVDGSLLVPRRGRKRTRDDDDRSDDGAVSDREGAANKDSRSLEGMTSEELVKALGQSDRKALVELTDIIKEHELDGDTLSDYVWQLSEEQLMRKLDLLMGKCHQLRKFVKQARKHGVRMAGPADRRGGRK</sequence>
<dbReference type="Proteomes" id="UP000041254">
    <property type="component" value="Unassembled WGS sequence"/>
</dbReference>
<evidence type="ECO:0000313" key="3">
    <source>
        <dbReference type="Proteomes" id="UP000041254"/>
    </source>
</evidence>